<name>A0A7R9AQW2_TIMSH</name>
<sequence length="738" mass="82024">MDADCAKCPMHSMTTKCNTRTRLSDGRDQKRLMLSVACRGIFARGLVRIYLEDVYPYLHGGKVKNNFGKTILSTPERFLNLDLPVITGLVRRECGTLEHAATEMLNIDTLSMTHRNLKYLNLEQKIDNKLHKRRKTTFYQDGIEAGIRALTVPMFAVADLTASVKTELSPVLWPISSNTPPFFVCLIDFMSTPVVVGFTLALISLRRSAYVRPSTGWTRTAFVRSFFFFVSPRLFWLEPSYVSGFRASLVVASASCVICFFLGDRDTSIQVASFDGFFSVGGSEAEVGLGVDSCLFFGLVISCDVVLMCLGVDCSSGCEVIQGGVCVADTVLFVVSFGADLAPLRASRPAHQSSYRVAPLAFGDSYDLGIVVMWLEKMSEGLDYSSSILRGISSFEYSCKPLMGENARNMSYINYCTYVYGIAIDDDNDEEEDDLRDLAHAREATWSTPYRKRAEQCSLSTIRPHRCDAAACSRSFRVYVSPRSQVLEIKVHPTEIRTSVSPSSAVELNTTSALANYATEAGDITYQQYSQKITWTLNQRTFQPQNHRFESKVHPTEIRTSISPSLAVWLNTTNALANYATEAGGKHLDLAKSSLLVTGSTPDLDSNLDLTVIGSLVHCESDALDYEATKSFYTKPLAVENIRSKVRWVGSDVAERSKALKESTSVASNENDQQPTFEHFVRMDDDVLVSEELTDDDIISEFLEIEQEEEEEGCETCEEPLERMAVNSAQMDELGPFT</sequence>
<accession>A0A7R9AQW2</accession>
<dbReference type="EMBL" id="OC000765">
    <property type="protein sequence ID" value="CAD7258264.1"/>
    <property type="molecule type" value="Genomic_DNA"/>
</dbReference>
<organism evidence="1">
    <name type="scientific">Timema shepardi</name>
    <name type="common">Walking stick</name>
    <dbReference type="NCBI Taxonomy" id="629360"/>
    <lineage>
        <taxon>Eukaryota</taxon>
        <taxon>Metazoa</taxon>
        <taxon>Ecdysozoa</taxon>
        <taxon>Arthropoda</taxon>
        <taxon>Hexapoda</taxon>
        <taxon>Insecta</taxon>
        <taxon>Pterygota</taxon>
        <taxon>Neoptera</taxon>
        <taxon>Polyneoptera</taxon>
        <taxon>Phasmatodea</taxon>
        <taxon>Timematodea</taxon>
        <taxon>Timematoidea</taxon>
        <taxon>Timematidae</taxon>
        <taxon>Timema</taxon>
    </lineage>
</organism>
<reference evidence="1" key="1">
    <citation type="submission" date="2020-11" db="EMBL/GenBank/DDBJ databases">
        <authorList>
            <person name="Tran Van P."/>
        </authorList>
    </citation>
    <scope>NUCLEOTIDE SEQUENCE</scope>
</reference>
<gene>
    <name evidence="1" type="ORF">TSIB3V08_LOCUS2503</name>
</gene>
<proteinExistence type="predicted"/>
<dbReference type="AlphaFoldDB" id="A0A7R9AQW2"/>
<protein>
    <submittedName>
        <fullName evidence="1">Uncharacterized protein</fullName>
    </submittedName>
</protein>
<evidence type="ECO:0000313" key="1">
    <source>
        <dbReference type="EMBL" id="CAD7258264.1"/>
    </source>
</evidence>